<dbReference type="EMBL" id="JBBNFW010000117">
    <property type="protein sequence ID" value="MEQ2412270.1"/>
    <property type="molecule type" value="Genomic_DNA"/>
</dbReference>
<comment type="similarity">
    <text evidence="7">Belongs to the binding-protein-dependent transport system permease family.</text>
</comment>
<feature type="transmembrane region" description="Helical" evidence="7">
    <location>
        <begin position="234"/>
        <end position="251"/>
    </location>
</feature>
<dbReference type="Pfam" id="PF00528">
    <property type="entry name" value="BPD_transp_1"/>
    <property type="match status" value="1"/>
</dbReference>
<gene>
    <name evidence="9" type="ORF">AAAX94_04375</name>
</gene>
<name>A0ABV1CK28_9FIRM</name>
<feature type="transmembrane region" description="Helical" evidence="7">
    <location>
        <begin position="132"/>
        <end position="151"/>
    </location>
</feature>
<dbReference type="Proteomes" id="UP001470752">
    <property type="component" value="Unassembled WGS sequence"/>
</dbReference>
<keyword evidence="3" id="KW-1003">Cell membrane</keyword>
<feature type="transmembrane region" description="Helical" evidence="7">
    <location>
        <begin position="95"/>
        <end position="120"/>
    </location>
</feature>
<evidence type="ECO:0000313" key="10">
    <source>
        <dbReference type="Proteomes" id="UP001470752"/>
    </source>
</evidence>
<keyword evidence="6 7" id="KW-0472">Membrane</keyword>
<evidence type="ECO:0000256" key="6">
    <source>
        <dbReference type="ARBA" id="ARBA00023136"/>
    </source>
</evidence>
<dbReference type="InterPro" id="IPR035906">
    <property type="entry name" value="MetI-like_sf"/>
</dbReference>
<feature type="domain" description="ABC transmembrane type-1" evidence="8">
    <location>
        <begin position="97"/>
        <end position="284"/>
    </location>
</feature>
<evidence type="ECO:0000256" key="7">
    <source>
        <dbReference type="RuleBase" id="RU363032"/>
    </source>
</evidence>
<accession>A0ABV1CK28</accession>
<evidence type="ECO:0000256" key="2">
    <source>
        <dbReference type="ARBA" id="ARBA00022448"/>
    </source>
</evidence>
<evidence type="ECO:0000256" key="5">
    <source>
        <dbReference type="ARBA" id="ARBA00022989"/>
    </source>
</evidence>
<evidence type="ECO:0000259" key="8">
    <source>
        <dbReference type="PROSITE" id="PS50928"/>
    </source>
</evidence>
<feature type="transmembrane region" description="Helical" evidence="7">
    <location>
        <begin position="263"/>
        <end position="287"/>
    </location>
</feature>
<feature type="transmembrane region" description="Helical" evidence="7">
    <location>
        <begin position="157"/>
        <end position="176"/>
    </location>
</feature>
<dbReference type="CDD" id="cd06261">
    <property type="entry name" value="TM_PBP2"/>
    <property type="match status" value="1"/>
</dbReference>
<dbReference type="InterPro" id="IPR050366">
    <property type="entry name" value="BP-dependent_transpt_permease"/>
</dbReference>
<reference evidence="9 10" key="1">
    <citation type="submission" date="2024-04" db="EMBL/GenBank/DDBJ databases">
        <title>Human intestinal bacterial collection.</title>
        <authorList>
            <person name="Pauvert C."/>
            <person name="Hitch T.C.A."/>
            <person name="Clavel T."/>
        </authorList>
    </citation>
    <scope>NUCLEOTIDE SEQUENCE [LARGE SCALE GENOMIC DNA]</scope>
    <source>
        <strain evidence="9 10">CLA-AA-H161</strain>
    </source>
</reference>
<evidence type="ECO:0000313" key="9">
    <source>
        <dbReference type="EMBL" id="MEQ2412270.1"/>
    </source>
</evidence>
<comment type="caution">
    <text evidence="9">The sequence shown here is derived from an EMBL/GenBank/DDBJ whole genome shotgun (WGS) entry which is preliminary data.</text>
</comment>
<dbReference type="SUPFAM" id="SSF161098">
    <property type="entry name" value="MetI-like"/>
    <property type="match status" value="1"/>
</dbReference>
<dbReference type="PROSITE" id="PS50928">
    <property type="entry name" value="ABC_TM1"/>
    <property type="match status" value="1"/>
</dbReference>
<feature type="transmembrane region" description="Helical" evidence="7">
    <location>
        <begin position="33"/>
        <end position="54"/>
    </location>
</feature>
<dbReference type="Gene3D" id="1.10.3720.10">
    <property type="entry name" value="MetI-like"/>
    <property type="match status" value="1"/>
</dbReference>
<keyword evidence="4 7" id="KW-0812">Transmembrane</keyword>
<evidence type="ECO:0000256" key="3">
    <source>
        <dbReference type="ARBA" id="ARBA00022475"/>
    </source>
</evidence>
<organism evidence="9 10">
    <name type="scientific">Blautia acetigignens</name>
    <dbReference type="NCBI Taxonomy" id="2981783"/>
    <lineage>
        <taxon>Bacteria</taxon>
        <taxon>Bacillati</taxon>
        <taxon>Bacillota</taxon>
        <taxon>Clostridia</taxon>
        <taxon>Lachnospirales</taxon>
        <taxon>Lachnospiraceae</taxon>
        <taxon>Blautia</taxon>
    </lineage>
</organism>
<evidence type="ECO:0000256" key="4">
    <source>
        <dbReference type="ARBA" id="ARBA00022692"/>
    </source>
</evidence>
<dbReference type="PANTHER" id="PTHR43386:SF1">
    <property type="entry name" value="D,D-DIPEPTIDE TRANSPORT SYSTEM PERMEASE PROTEIN DDPC-RELATED"/>
    <property type="match status" value="1"/>
</dbReference>
<keyword evidence="2 7" id="KW-0813">Transport</keyword>
<dbReference type="InterPro" id="IPR000515">
    <property type="entry name" value="MetI-like"/>
</dbReference>
<proteinExistence type="inferred from homology"/>
<sequence>MMETANDSFQIVGQCPAPERTARLPKKWFQGKPLISIMILAAIILGCLCAELIMTKDPTYMDLQNYNQAPNREFLFGTDTMGRDIFSMLWYGGRISLTIGVLSTFISTFLAIVIGSFCGIAPQWLDSLLMRFTEIFLSIPSLLLIILFQAVLGKANVFSLSVVIGLTSWTSIAKVVRTEVRQIRNNEYVIASRCMGGNFFHILWKHLTPNFLPSIMFMVVMNIRSAIISESTLSFMGIGLPLEIISWGSMLSLAEKALLTSSWWIILIPGIFLITTLLCMTNIGNYLRRSGNQKESNL</sequence>
<evidence type="ECO:0000256" key="1">
    <source>
        <dbReference type="ARBA" id="ARBA00004651"/>
    </source>
</evidence>
<keyword evidence="10" id="KW-1185">Reference proteome</keyword>
<keyword evidence="5 7" id="KW-1133">Transmembrane helix</keyword>
<protein>
    <submittedName>
        <fullName evidence="9">ABC transporter permease</fullName>
    </submittedName>
</protein>
<comment type="subcellular location">
    <subcellularLocation>
        <location evidence="1 7">Cell membrane</location>
        <topology evidence="1 7">Multi-pass membrane protein</topology>
    </subcellularLocation>
</comment>
<dbReference type="PANTHER" id="PTHR43386">
    <property type="entry name" value="OLIGOPEPTIDE TRANSPORT SYSTEM PERMEASE PROTEIN APPC"/>
    <property type="match status" value="1"/>
</dbReference>